<dbReference type="PANTHER" id="PTHR43857:SF1">
    <property type="entry name" value="YJGH FAMILY PROTEIN"/>
    <property type="match status" value="1"/>
</dbReference>
<dbReference type="SUPFAM" id="SSF55298">
    <property type="entry name" value="YjgF-like"/>
    <property type="match status" value="1"/>
</dbReference>
<dbReference type="EMBL" id="CACSAS010000001">
    <property type="protein sequence ID" value="CAA0101837.1"/>
    <property type="molecule type" value="Genomic_DNA"/>
</dbReference>
<dbReference type="Proteomes" id="UP000433050">
    <property type="component" value="Unassembled WGS sequence"/>
</dbReference>
<dbReference type="GO" id="GO:0120241">
    <property type="term" value="F:2-iminobutanoate/2-iminopropanoate deaminase"/>
    <property type="evidence" value="ECO:0007669"/>
    <property type="project" value="UniProtKB-EC"/>
</dbReference>
<dbReference type="InterPro" id="IPR035959">
    <property type="entry name" value="RutC-like_sf"/>
</dbReference>
<dbReference type="Pfam" id="PF01042">
    <property type="entry name" value="Ribonuc_L-PSP"/>
    <property type="match status" value="1"/>
</dbReference>
<dbReference type="Gene3D" id="3.30.1330.40">
    <property type="entry name" value="RutC-like"/>
    <property type="match status" value="1"/>
</dbReference>
<dbReference type="InterPro" id="IPR006175">
    <property type="entry name" value="YjgF/YER057c/UK114"/>
</dbReference>
<organism evidence="1 2">
    <name type="scientific">Starkeya nomas</name>
    <dbReference type="NCBI Taxonomy" id="2666134"/>
    <lineage>
        <taxon>Bacteria</taxon>
        <taxon>Pseudomonadati</taxon>
        <taxon>Pseudomonadota</taxon>
        <taxon>Alphaproteobacteria</taxon>
        <taxon>Hyphomicrobiales</taxon>
        <taxon>Xanthobacteraceae</taxon>
        <taxon>Starkeya</taxon>
    </lineage>
</organism>
<evidence type="ECO:0000313" key="2">
    <source>
        <dbReference type="Proteomes" id="UP000433050"/>
    </source>
</evidence>
<keyword evidence="1" id="KW-0378">Hydrolase</keyword>
<name>A0A5S9PD34_9HYPH</name>
<reference evidence="1 2" key="1">
    <citation type="submission" date="2019-12" db="EMBL/GenBank/DDBJ databases">
        <authorList>
            <person name="Reyes-Prieto M."/>
        </authorList>
    </citation>
    <scope>NUCLEOTIDE SEQUENCE [LARGE SCALE GENOMIC DNA]</scope>
    <source>
        <strain evidence="1">HF14-78462</strain>
    </source>
</reference>
<dbReference type="EC" id="3.5.99.10" evidence="1"/>
<keyword evidence="2" id="KW-1185">Reference proteome</keyword>
<sequence>MSGRRRISSGSDFEAEAGYSRAVVDGNDIFVSGTTGYDYEAMVLPDDLVEQTHACFRNISAALAQADASLDDVVRVRYIVARAEYAEVVFPIFGRYFAAARPAATLIVAGLLQPEMKIEIEVTARRRG</sequence>
<accession>A0A5S9PD34</accession>
<dbReference type="CDD" id="cd06154">
    <property type="entry name" value="YjgF_YER057c_UK114_like_6"/>
    <property type="match status" value="1"/>
</dbReference>
<proteinExistence type="predicted"/>
<gene>
    <name evidence="1" type="primary">yabJ_3</name>
    <name evidence="1" type="ORF">STARVERO_02812</name>
</gene>
<dbReference type="RefSeq" id="WP_144344344.1">
    <property type="nucleotide sequence ID" value="NZ_CACSAS010000001.1"/>
</dbReference>
<evidence type="ECO:0000313" key="1">
    <source>
        <dbReference type="EMBL" id="CAA0101837.1"/>
    </source>
</evidence>
<protein>
    <submittedName>
        <fullName evidence="1">2-iminobutanoate/2-iminopropanoate deaminase</fullName>
        <ecNumber evidence="1">3.5.99.10</ecNumber>
    </submittedName>
</protein>
<dbReference type="PANTHER" id="PTHR43857">
    <property type="entry name" value="BLR7761 PROTEIN"/>
    <property type="match status" value="1"/>
</dbReference>
<dbReference type="AlphaFoldDB" id="A0A5S9PD34"/>